<evidence type="ECO:0000313" key="1">
    <source>
        <dbReference type="EMBL" id="KXT89191.1"/>
    </source>
</evidence>
<organism evidence="1 2">
    <name type="scientific">Streptococcus oralis</name>
    <dbReference type="NCBI Taxonomy" id="1303"/>
    <lineage>
        <taxon>Bacteria</taxon>
        <taxon>Bacillati</taxon>
        <taxon>Bacillota</taxon>
        <taxon>Bacilli</taxon>
        <taxon>Lactobacillales</taxon>
        <taxon>Streptococcaceae</taxon>
        <taxon>Streptococcus</taxon>
    </lineage>
</organism>
<dbReference type="PATRIC" id="fig|1303.81.peg.2229"/>
<accession>A0A139PGR2</accession>
<dbReference type="Proteomes" id="UP000070053">
    <property type="component" value="Unassembled WGS sequence"/>
</dbReference>
<reference evidence="1 2" key="1">
    <citation type="submission" date="2016-01" db="EMBL/GenBank/DDBJ databases">
        <title>Highly variable Streptococcus oralis are common among viridans streptococci isolated from primates.</title>
        <authorList>
            <person name="Denapaite D."/>
            <person name="Rieger M."/>
            <person name="Koendgen S."/>
            <person name="Brueckner R."/>
            <person name="Ochigava I."/>
            <person name="Kappeler P."/>
            <person name="Maetz-Rensing K."/>
            <person name="Leendertz F."/>
            <person name="Hakenbeck R."/>
        </authorList>
    </citation>
    <scope>NUCLEOTIDE SEQUENCE [LARGE SCALE GENOMIC DNA]</scope>
    <source>
        <strain evidence="1 2">DD21</strain>
    </source>
</reference>
<protein>
    <submittedName>
        <fullName evidence="1">Uncharacterized protein</fullName>
    </submittedName>
</protein>
<sequence>MLPSAVLLTDMGDLVVTSPLWPKRVLLAGLTATQKGLTK</sequence>
<gene>
    <name evidence="1" type="ORF">SORDD21_01796</name>
</gene>
<name>A0A139PGR2_STROR</name>
<comment type="caution">
    <text evidence="1">The sequence shown here is derived from an EMBL/GenBank/DDBJ whole genome shotgun (WGS) entry which is preliminary data.</text>
</comment>
<proteinExistence type="predicted"/>
<evidence type="ECO:0000313" key="2">
    <source>
        <dbReference type="Proteomes" id="UP000070053"/>
    </source>
</evidence>
<dbReference type="AlphaFoldDB" id="A0A139PGR2"/>
<dbReference type="EMBL" id="LQZP01000456">
    <property type="protein sequence ID" value="KXT89191.1"/>
    <property type="molecule type" value="Genomic_DNA"/>
</dbReference>